<dbReference type="SUPFAM" id="SSF103473">
    <property type="entry name" value="MFS general substrate transporter"/>
    <property type="match status" value="1"/>
</dbReference>
<feature type="transmembrane region" description="Helical" evidence="6">
    <location>
        <begin position="48"/>
        <end position="65"/>
    </location>
</feature>
<keyword evidence="2" id="KW-0813">Transport</keyword>
<organism evidence="7 8">
    <name type="scientific">Racocetra fulgida</name>
    <dbReference type="NCBI Taxonomy" id="60492"/>
    <lineage>
        <taxon>Eukaryota</taxon>
        <taxon>Fungi</taxon>
        <taxon>Fungi incertae sedis</taxon>
        <taxon>Mucoromycota</taxon>
        <taxon>Glomeromycotina</taxon>
        <taxon>Glomeromycetes</taxon>
        <taxon>Diversisporales</taxon>
        <taxon>Gigasporaceae</taxon>
        <taxon>Racocetra</taxon>
    </lineage>
</organism>
<evidence type="ECO:0000313" key="8">
    <source>
        <dbReference type="Proteomes" id="UP000789396"/>
    </source>
</evidence>
<evidence type="ECO:0000256" key="6">
    <source>
        <dbReference type="SAM" id="Phobius"/>
    </source>
</evidence>
<feature type="transmembrane region" description="Helical" evidence="6">
    <location>
        <begin position="119"/>
        <end position="141"/>
    </location>
</feature>
<evidence type="ECO:0000256" key="4">
    <source>
        <dbReference type="ARBA" id="ARBA00022989"/>
    </source>
</evidence>
<feature type="transmembrane region" description="Helical" evidence="6">
    <location>
        <begin position="20"/>
        <end position="41"/>
    </location>
</feature>
<dbReference type="Pfam" id="PF07690">
    <property type="entry name" value="MFS_1"/>
    <property type="match status" value="1"/>
</dbReference>
<keyword evidence="5 6" id="KW-0472">Membrane</keyword>
<dbReference type="InterPro" id="IPR011701">
    <property type="entry name" value="MFS"/>
</dbReference>
<feature type="non-terminal residue" evidence="7">
    <location>
        <position position="1"/>
    </location>
</feature>
<feature type="transmembrane region" description="Helical" evidence="6">
    <location>
        <begin position="71"/>
        <end position="92"/>
    </location>
</feature>
<dbReference type="GO" id="GO:0022857">
    <property type="term" value="F:transmembrane transporter activity"/>
    <property type="evidence" value="ECO:0007669"/>
    <property type="project" value="InterPro"/>
</dbReference>
<sequence length="173" mass="19140">IEPTLPIYLREEFDANASEIGLVYITVVLPTFASPLVGWLSYRIGQRVMCGIGVLWISVALPLIALPDNLWLEVLPLLFFGATYAIISTPSLPMLGERVREQGGGAYGPAIAGLLMEHLGFFGTLCTFSAMTLMISPFVFLGNPFRYNPLKGFRCFKCYDGYTSVPQYEPDDE</sequence>
<evidence type="ECO:0000256" key="3">
    <source>
        <dbReference type="ARBA" id="ARBA00022692"/>
    </source>
</evidence>
<dbReference type="GO" id="GO:0016020">
    <property type="term" value="C:membrane"/>
    <property type="evidence" value="ECO:0007669"/>
    <property type="project" value="UniProtKB-SubCell"/>
</dbReference>
<keyword evidence="4 6" id="KW-1133">Transmembrane helix</keyword>
<reference evidence="7" key="1">
    <citation type="submission" date="2021-06" db="EMBL/GenBank/DDBJ databases">
        <authorList>
            <person name="Kallberg Y."/>
            <person name="Tangrot J."/>
            <person name="Rosling A."/>
        </authorList>
    </citation>
    <scope>NUCLEOTIDE SEQUENCE</scope>
    <source>
        <strain evidence="7">IN212</strain>
    </source>
</reference>
<dbReference type="InterPro" id="IPR036259">
    <property type="entry name" value="MFS_trans_sf"/>
</dbReference>
<dbReference type="Proteomes" id="UP000789396">
    <property type="component" value="Unassembled WGS sequence"/>
</dbReference>
<comment type="subcellular location">
    <subcellularLocation>
        <location evidence="1">Membrane</location>
        <topology evidence="1">Multi-pass membrane protein</topology>
    </subcellularLocation>
</comment>
<keyword evidence="8" id="KW-1185">Reference proteome</keyword>
<dbReference type="Gene3D" id="1.20.1250.20">
    <property type="entry name" value="MFS general substrate transporter like domains"/>
    <property type="match status" value="1"/>
</dbReference>
<protein>
    <submittedName>
        <fullName evidence="7">3473_t:CDS:1</fullName>
    </submittedName>
</protein>
<evidence type="ECO:0000256" key="2">
    <source>
        <dbReference type="ARBA" id="ARBA00022448"/>
    </source>
</evidence>
<proteinExistence type="predicted"/>
<gene>
    <name evidence="7" type="ORF">RFULGI_LOCUS1091</name>
</gene>
<comment type="caution">
    <text evidence="7">The sequence shown here is derived from an EMBL/GenBank/DDBJ whole genome shotgun (WGS) entry which is preliminary data.</text>
</comment>
<evidence type="ECO:0000313" key="7">
    <source>
        <dbReference type="EMBL" id="CAG8470366.1"/>
    </source>
</evidence>
<evidence type="ECO:0000256" key="1">
    <source>
        <dbReference type="ARBA" id="ARBA00004141"/>
    </source>
</evidence>
<keyword evidence="3 6" id="KW-0812">Transmembrane</keyword>
<dbReference type="EMBL" id="CAJVPZ010000591">
    <property type="protein sequence ID" value="CAG8470366.1"/>
    <property type="molecule type" value="Genomic_DNA"/>
</dbReference>
<evidence type="ECO:0000256" key="5">
    <source>
        <dbReference type="ARBA" id="ARBA00023136"/>
    </source>
</evidence>
<dbReference type="OrthoDB" id="5086884at2759"/>
<dbReference type="AlphaFoldDB" id="A0A9N8VY18"/>
<dbReference type="InterPro" id="IPR050930">
    <property type="entry name" value="MFS_Vesicular_Transporter"/>
</dbReference>
<accession>A0A9N8VY18</accession>
<dbReference type="PANTHER" id="PTHR23506:SF23">
    <property type="entry name" value="GH10249P"/>
    <property type="match status" value="1"/>
</dbReference>
<dbReference type="PANTHER" id="PTHR23506">
    <property type="entry name" value="GH10249P"/>
    <property type="match status" value="1"/>
</dbReference>
<name>A0A9N8VY18_9GLOM</name>